<keyword evidence="16" id="KW-1185">Reference proteome</keyword>
<dbReference type="GO" id="GO:0009941">
    <property type="term" value="C:chloroplast envelope"/>
    <property type="evidence" value="ECO:0007669"/>
    <property type="project" value="TreeGrafter"/>
</dbReference>
<dbReference type="GO" id="GO:0015386">
    <property type="term" value="F:potassium:proton antiporter activity"/>
    <property type="evidence" value="ECO:0007669"/>
    <property type="project" value="TreeGrafter"/>
</dbReference>
<keyword evidence="10" id="KW-0739">Sodium transport</keyword>
<sequence length="301" mass="32391">MATAAEPDDAVLFAGVSLVLGAACRHLFRGTRVPYTIALLVLGVALGSLEYGTKDGLGKLGAGMRIWANINPDLLLAAFLPALLFESAFSMEAHQIKKCMAQMLLLAGPGVLMSTFLLGTALKLTSPYDWNWETSLLLGGLLSATDPVAVVAVLKELGTSKKLSTIIEGESLMNDGVSVVVYQLFLQMVLGRSFNTGSILMFLSEVSLGAVALGLAFAIISLLWLGFTFNDTILEMTLTLAVSYIAFYTVQDALKYSGILTVTALGMFYAAFAKTTFKGDNRRSLHDFWYCSSNTCPFILF</sequence>
<evidence type="ECO:0000256" key="10">
    <source>
        <dbReference type="ARBA" id="ARBA00023201"/>
    </source>
</evidence>
<dbReference type="Gramene" id="AET2Gv20266100.33">
    <property type="protein sequence ID" value="AET2Gv20266100.33"/>
    <property type="gene ID" value="AET2Gv20266100"/>
</dbReference>
<evidence type="ECO:0000259" key="14">
    <source>
        <dbReference type="Pfam" id="PF00999"/>
    </source>
</evidence>
<comment type="catalytic activity">
    <reaction evidence="12">
        <text>K(+)(in) + H(+)(out) = K(+)(out) + H(+)(in)</text>
        <dbReference type="Rhea" id="RHEA:29467"/>
        <dbReference type="ChEBI" id="CHEBI:15378"/>
        <dbReference type="ChEBI" id="CHEBI:29103"/>
    </reaction>
</comment>
<evidence type="ECO:0000313" key="16">
    <source>
        <dbReference type="Proteomes" id="UP000015105"/>
    </source>
</evidence>
<dbReference type="EnsemblPlants" id="AET2Gv20266100.33">
    <property type="protein sequence ID" value="AET2Gv20266100.33"/>
    <property type="gene ID" value="AET2Gv20266100"/>
</dbReference>
<evidence type="ECO:0000256" key="6">
    <source>
        <dbReference type="ARBA" id="ARBA00022989"/>
    </source>
</evidence>
<accession>A0A453AUS8</accession>
<keyword evidence="8" id="KW-0406">Ion transport</keyword>
<dbReference type="GO" id="GO:0005886">
    <property type="term" value="C:plasma membrane"/>
    <property type="evidence" value="ECO:0007669"/>
    <property type="project" value="TreeGrafter"/>
</dbReference>
<dbReference type="PANTHER" id="PTHR10110:SF170">
    <property type="entry name" value="CATION_H+ EXCHANGER DOMAIN-CONTAINING PROTEIN"/>
    <property type="match status" value="1"/>
</dbReference>
<keyword evidence="2" id="KW-0813">Transport</keyword>
<comment type="subcellular location">
    <subcellularLocation>
        <location evidence="1">Membrane</location>
        <topology evidence="1">Multi-pass membrane protein</topology>
    </subcellularLocation>
</comment>
<dbReference type="GO" id="GO:0051453">
    <property type="term" value="P:regulation of intracellular pH"/>
    <property type="evidence" value="ECO:0007669"/>
    <property type="project" value="TreeGrafter"/>
</dbReference>
<dbReference type="InterPro" id="IPR018422">
    <property type="entry name" value="Cation/H_exchanger_CPA1"/>
</dbReference>
<reference evidence="15" key="5">
    <citation type="journal article" date="2021" name="G3 (Bethesda)">
        <title>Aegilops tauschii genome assembly Aet v5.0 features greater sequence contiguity and improved annotation.</title>
        <authorList>
            <person name="Wang L."/>
            <person name="Zhu T."/>
            <person name="Rodriguez J.C."/>
            <person name="Deal K.R."/>
            <person name="Dubcovsky J."/>
            <person name="McGuire P.E."/>
            <person name="Lux T."/>
            <person name="Spannagl M."/>
            <person name="Mayer K.F.X."/>
            <person name="Baldrich P."/>
            <person name="Meyers B.C."/>
            <person name="Huo N."/>
            <person name="Gu Y.Q."/>
            <person name="Zhou H."/>
            <person name="Devos K.M."/>
            <person name="Bennetzen J.L."/>
            <person name="Unver T."/>
            <person name="Budak H."/>
            <person name="Gulick P.J."/>
            <person name="Galiba G."/>
            <person name="Kalapos B."/>
            <person name="Nelson D.R."/>
            <person name="Li P."/>
            <person name="You F.M."/>
            <person name="Luo M.C."/>
            <person name="Dvorak J."/>
        </authorList>
    </citation>
    <scope>NUCLEOTIDE SEQUENCE [LARGE SCALE GENOMIC DNA]</scope>
    <source>
        <strain evidence="15">cv. AL8/78</strain>
    </source>
</reference>
<evidence type="ECO:0000313" key="15">
    <source>
        <dbReference type="EnsemblPlants" id="AET2Gv20266100.33"/>
    </source>
</evidence>
<dbReference type="GO" id="GO:0015385">
    <property type="term" value="F:sodium:proton antiporter activity"/>
    <property type="evidence" value="ECO:0007669"/>
    <property type="project" value="InterPro"/>
</dbReference>
<evidence type="ECO:0000256" key="9">
    <source>
        <dbReference type="ARBA" id="ARBA00023136"/>
    </source>
</evidence>
<organism evidence="15 16">
    <name type="scientific">Aegilops tauschii subsp. strangulata</name>
    <name type="common">Goatgrass</name>
    <dbReference type="NCBI Taxonomy" id="200361"/>
    <lineage>
        <taxon>Eukaryota</taxon>
        <taxon>Viridiplantae</taxon>
        <taxon>Streptophyta</taxon>
        <taxon>Embryophyta</taxon>
        <taxon>Tracheophyta</taxon>
        <taxon>Spermatophyta</taxon>
        <taxon>Magnoliopsida</taxon>
        <taxon>Liliopsida</taxon>
        <taxon>Poales</taxon>
        <taxon>Poaceae</taxon>
        <taxon>BOP clade</taxon>
        <taxon>Pooideae</taxon>
        <taxon>Triticodae</taxon>
        <taxon>Triticeae</taxon>
        <taxon>Triticinae</taxon>
        <taxon>Aegilops</taxon>
    </lineage>
</organism>
<dbReference type="EnsemblPlants" id="AET2Gv20266100.30">
    <property type="protein sequence ID" value="AET2Gv20266100.30"/>
    <property type="gene ID" value="AET2Gv20266100"/>
</dbReference>
<dbReference type="Gramene" id="AET2Gv20266100.28">
    <property type="protein sequence ID" value="AET2Gv20266100.28"/>
    <property type="gene ID" value="AET2Gv20266100"/>
</dbReference>
<dbReference type="GO" id="GO:0098719">
    <property type="term" value="P:sodium ion import across plasma membrane"/>
    <property type="evidence" value="ECO:0007669"/>
    <property type="project" value="TreeGrafter"/>
</dbReference>
<reference evidence="15" key="4">
    <citation type="submission" date="2019-03" db="UniProtKB">
        <authorList>
            <consortium name="EnsemblPlants"/>
        </authorList>
    </citation>
    <scope>IDENTIFICATION</scope>
</reference>
<evidence type="ECO:0000256" key="4">
    <source>
        <dbReference type="ARBA" id="ARBA00022692"/>
    </source>
</evidence>
<evidence type="ECO:0000256" key="2">
    <source>
        <dbReference type="ARBA" id="ARBA00022448"/>
    </source>
</evidence>
<dbReference type="Gramene" id="AET2Gv20266100.41">
    <property type="protein sequence ID" value="AET2Gv20266100.41"/>
    <property type="gene ID" value="AET2Gv20266100"/>
</dbReference>
<comment type="catalytic activity">
    <reaction evidence="11">
        <text>Na(+)(in) + H(+)(out) = Na(+)(out) + H(+)(in)</text>
        <dbReference type="Rhea" id="RHEA:29419"/>
        <dbReference type="ChEBI" id="CHEBI:15378"/>
        <dbReference type="ChEBI" id="CHEBI:29101"/>
    </reaction>
</comment>
<keyword evidence="7" id="KW-0915">Sodium</keyword>
<dbReference type="Proteomes" id="UP000015105">
    <property type="component" value="Chromosome 2D"/>
</dbReference>
<evidence type="ECO:0000256" key="11">
    <source>
        <dbReference type="ARBA" id="ARBA00047524"/>
    </source>
</evidence>
<protein>
    <recommendedName>
        <fullName evidence="14">Cation/H+ exchanger transmembrane domain-containing protein</fullName>
    </recommendedName>
</protein>
<dbReference type="AlphaFoldDB" id="A0A453AUS8"/>
<keyword evidence="4 13" id="KW-0812">Transmembrane</keyword>
<feature type="transmembrane region" description="Helical" evidence="13">
    <location>
        <begin position="206"/>
        <end position="225"/>
    </location>
</feature>
<dbReference type="EnsemblPlants" id="AET2Gv20266100.41">
    <property type="protein sequence ID" value="AET2Gv20266100.41"/>
    <property type="gene ID" value="AET2Gv20266100"/>
</dbReference>
<dbReference type="EnsemblPlants" id="AET2Gv20266100.28">
    <property type="protein sequence ID" value="AET2Gv20266100.28"/>
    <property type="gene ID" value="AET2Gv20266100"/>
</dbReference>
<feature type="transmembrane region" description="Helical" evidence="13">
    <location>
        <begin position="103"/>
        <end position="122"/>
    </location>
</feature>
<evidence type="ECO:0000256" key="3">
    <source>
        <dbReference type="ARBA" id="ARBA00022538"/>
    </source>
</evidence>
<reference evidence="16" key="2">
    <citation type="journal article" date="2017" name="Nat. Plants">
        <title>The Aegilops tauschii genome reveals multiple impacts of transposons.</title>
        <authorList>
            <person name="Zhao G."/>
            <person name="Zou C."/>
            <person name="Li K."/>
            <person name="Wang K."/>
            <person name="Li T."/>
            <person name="Gao L."/>
            <person name="Zhang X."/>
            <person name="Wang H."/>
            <person name="Yang Z."/>
            <person name="Liu X."/>
            <person name="Jiang W."/>
            <person name="Mao L."/>
            <person name="Kong X."/>
            <person name="Jiao Y."/>
            <person name="Jia J."/>
        </authorList>
    </citation>
    <scope>NUCLEOTIDE SEQUENCE [LARGE SCALE GENOMIC DNA]</scope>
    <source>
        <strain evidence="16">cv. AL8/78</strain>
    </source>
</reference>
<feature type="domain" description="Cation/H+ exchanger transmembrane" evidence="14">
    <location>
        <begin position="18"/>
        <end position="300"/>
    </location>
</feature>
<feature type="transmembrane region" description="Helical" evidence="13">
    <location>
        <begin position="12"/>
        <end position="28"/>
    </location>
</feature>
<keyword evidence="9 13" id="KW-0472">Membrane</keyword>
<keyword evidence="6 13" id="KW-1133">Transmembrane helix</keyword>
<feature type="transmembrane region" description="Helical" evidence="13">
    <location>
        <begin position="35"/>
        <end position="54"/>
    </location>
</feature>
<keyword evidence="3" id="KW-0633">Potassium transport</keyword>
<dbReference type="Pfam" id="PF00999">
    <property type="entry name" value="Na_H_Exchanger"/>
    <property type="match status" value="1"/>
</dbReference>
<feature type="transmembrane region" description="Helical" evidence="13">
    <location>
        <begin position="256"/>
        <end position="273"/>
    </location>
</feature>
<evidence type="ECO:0000256" key="5">
    <source>
        <dbReference type="ARBA" id="ARBA00022958"/>
    </source>
</evidence>
<dbReference type="Gramene" id="AET2Gv20266100.30">
    <property type="protein sequence ID" value="AET2Gv20266100.30"/>
    <property type="gene ID" value="AET2Gv20266100"/>
</dbReference>
<reference evidence="15" key="3">
    <citation type="journal article" date="2017" name="Nature">
        <title>Genome sequence of the progenitor of the wheat D genome Aegilops tauschii.</title>
        <authorList>
            <person name="Luo M.C."/>
            <person name="Gu Y.Q."/>
            <person name="Puiu D."/>
            <person name="Wang H."/>
            <person name="Twardziok S.O."/>
            <person name="Deal K.R."/>
            <person name="Huo N."/>
            <person name="Zhu T."/>
            <person name="Wang L."/>
            <person name="Wang Y."/>
            <person name="McGuire P.E."/>
            <person name="Liu S."/>
            <person name="Long H."/>
            <person name="Ramasamy R.K."/>
            <person name="Rodriguez J.C."/>
            <person name="Van S.L."/>
            <person name="Yuan L."/>
            <person name="Wang Z."/>
            <person name="Xia Z."/>
            <person name="Xiao L."/>
            <person name="Anderson O.D."/>
            <person name="Ouyang S."/>
            <person name="Liang Y."/>
            <person name="Zimin A.V."/>
            <person name="Pertea G."/>
            <person name="Qi P."/>
            <person name="Bennetzen J.L."/>
            <person name="Dai X."/>
            <person name="Dawson M.W."/>
            <person name="Muller H.G."/>
            <person name="Kugler K."/>
            <person name="Rivarola-Duarte L."/>
            <person name="Spannagl M."/>
            <person name="Mayer K.F.X."/>
            <person name="Lu F.H."/>
            <person name="Bevan M.W."/>
            <person name="Leroy P."/>
            <person name="Li P."/>
            <person name="You F.M."/>
            <person name="Sun Q."/>
            <person name="Liu Z."/>
            <person name="Lyons E."/>
            <person name="Wicker T."/>
            <person name="Salzberg S.L."/>
            <person name="Devos K.M."/>
            <person name="Dvorak J."/>
        </authorList>
    </citation>
    <scope>NUCLEOTIDE SEQUENCE [LARGE SCALE GENOMIC DNA]</scope>
    <source>
        <strain evidence="15">cv. AL8/78</strain>
    </source>
</reference>
<feature type="transmembrane region" description="Helical" evidence="13">
    <location>
        <begin position="134"/>
        <end position="154"/>
    </location>
</feature>
<evidence type="ECO:0000256" key="1">
    <source>
        <dbReference type="ARBA" id="ARBA00004141"/>
    </source>
</evidence>
<dbReference type="PANTHER" id="PTHR10110">
    <property type="entry name" value="SODIUM/HYDROGEN EXCHANGER"/>
    <property type="match status" value="1"/>
</dbReference>
<dbReference type="InterPro" id="IPR006153">
    <property type="entry name" value="Cation/H_exchanger_TM"/>
</dbReference>
<feature type="transmembrane region" description="Helical" evidence="13">
    <location>
        <begin position="74"/>
        <end position="91"/>
    </location>
</feature>
<name>A0A453AUS8_AEGTS</name>
<evidence type="ECO:0000256" key="13">
    <source>
        <dbReference type="SAM" id="Phobius"/>
    </source>
</evidence>
<reference evidence="16" key="1">
    <citation type="journal article" date="2014" name="Science">
        <title>Ancient hybridizations among the ancestral genomes of bread wheat.</title>
        <authorList>
            <consortium name="International Wheat Genome Sequencing Consortium,"/>
            <person name="Marcussen T."/>
            <person name="Sandve S.R."/>
            <person name="Heier L."/>
            <person name="Spannagl M."/>
            <person name="Pfeifer M."/>
            <person name="Jakobsen K.S."/>
            <person name="Wulff B.B."/>
            <person name="Steuernagel B."/>
            <person name="Mayer K.F."/>
            <person name="Olsen O.A."/>
        </authorList>
    </citation>
    <scope>NUCLEOTIDE SEQUENCE [LARGE SCALE GENOMIC DNA]</scope>
    <source>
        <strain evidence="16">cv. AL8/78</strain>
    </source>
</reference>
<proteinExistence type="predicted"/>
<evidence type="ECO:0000256" key="7">
    <source>
        <dbReference type="ARBA" id="ARBA00023053"/>
    </source>
</evidence>
<evidence type="ECO:0000256" key="8">
    <source>
        <dbReference type="ARBA" id="ARBA00023065"/>
    </source>
</evidence>
<dbReference type="Gene3D" id="6.10.140.1330">
    <property type="match status" value="1"/>
</dbReference>
<evidence type="ECO:0000256" key="12">
    <source>
        <dbReference type="ARBA" id="ARBA00047912"/>
    </source>
</evidence>
<keyword evidence="5" id="KW-0630">Potassium</keyword>